<evidence type="ECO:0000259" key="1">
    <source>
        <dbReference type="PROSITE" id="PS51186"/>
    </source>
</evidence>
<gene>
    <name evidence="2" type="ORF">NYR54_07755</name>
</gene>
<evidence type="ECO:0000313" key="3">
    <source>
        <dbReference type="Proteomes" id="UP001149009"/>
    </source>
</evidence>
<dbReference type="Gene3D" id="3.40.630.30">
    <property type="match status" value="1"/>
</dbReference>
<dbReference type="EMBL" id="JAODNV010000008">
    <property type="protein sequence ID" value="MCT8990189.1"/>
    <property type="molecule type" value="Genomic_DNA"/>
</dbReference>
<comment type="caution">
    <text evidence="2">The sequence shown here is derived from an EMBL/GenBank/DDBJ whole genome shotgun (WGS) entry which is preliminary data.</text>
</comment>
<dbReference type="Proteomes" id="UP001149009">
    <property type="component" value="Unassembled WGS sequence"/>
</dbReference>
<reference evidence="2" key="1">
    <citation type="submission" date="2022-08" db="EMBL/GenBank/DDBJ databases">
        <title>Chelativorans sichuanense sp. nov., a paraffin oil-degrading bacterium isolated from a mixture of oil-based drill cuttings and paddy soil.</title>
        <authorList>
            <person name="Yu J."/>
            <person name="Liu H."/>
            <person name="Chen Q."/>
        </authorList>
    </citation>
    <scope>NUCLEOTIDE SEQUENCE</scope>
    <source>
        <strain evidence="2">SCAU 2101</strain>
    </source>
</reference>
<dbReference type="AlphaFoldDB" id="A0A9X2X868"/>
<accession>A0A9X2X868</accession>
<evidence type="ECO:0000313" key="2">
    <source>
        <dbReference type="EMBL" id="MCT8990189.1"/>
    </source>
</evidence>
<organism evidence="2 3">
    <name type="scientific">Chelativorans petroleitrophicus</name>
    <dbReference type="NCBI Taxonomy" id="2975484"/>
    <lineage>
        <taxon>Bacteria</taxon>
        <taxon>Pseudomonadati</taxon>
        <taxon>Pseudomonadota</taxon>
        <taxon>Alphaproteobacteria</taxon>
        <taxon>Hyphomicrobiales</taxon>
        <taxon>Phyllobacteriaceae</taxon>
        <taxon>Chelativorans</taxon>
    </lineage>
</organism>
<proteinExistence type="predicted"/>
<dbReference type="InterPro" id="IPR016181">
    <property type="entry name" value="Acyl_CoA_acyltransferase"/>
</dbReference>
<sequence length="166" mass="17851">MSAVIIRPEEPQDRDAIRALLLSAFGGEVEARLVEALRAAGDVVLSLVAERDGAVRGHILFSRLMVRGEEDFPAVALAPLAVDPAHQREGNGTALVKDAHLRLQREGELLCVVLGDPAYYGRFGYSHARAAGFESVYQGEALQALAWGAAPRTGRLEYAAAFRDLG</sequence>
<dbReference type="SUPFAM" id="SSF55729">
    <property type="entry name" value="Acyl-CoA N-acyltransferases (Nat)"/>
    <property type="match status" value="1"/>
</dbReference>
<protein>
    <submittedName>
        <fullName evidence="2">N-acetyltransferase</fullName>
    </submittedName>
</protein>
<dbReference type="CDD" id="cd04301">
    <property type="entry name" value="NAT_SF"/>
    <property type="match status" value="1"/>
</dbReference>
<dbReference type="Pfam" id="PF13527">
    <property type="entry name" value="Acetyltransf_9"/>
    <property type="match status" value="1"/>
</dbReference>
<keyword evidence="3" id="KW-1185">Reference proteome</keyword>
<dbReference type="RefSeq" id="WP_261515048.1">
    <property type="nucleotide sequence ID" value="NZ_JAODNV010000008.1"/>
</dbReference>
<dbReference type="PROSITE" id="PS51186">
    <property type="entry name" value="GNAT"/>
    <property type="match status" value="1"/>
</dbReference>
<feature type="domain" description="N-acetyltransferase" evidence="1">
    <location>
        <begin position="4"/>
        <end position="152"/>
    </location>
</feature>
<name>A0A9X2X868_9HYPH</name>
<dbReference type="InterPro" id="IPR000182">
    <property type="entry name" value="GNAT_dom"/>
</dbReference>
<dbReference type="GO" id="GO:0016747">
    <property type="term" value="F:acyltransferase activity, transferring groups other than amino-acyl groups"/>
    <property type="evidence" value="ECO:0007669"/>
    <property type="project" value="InterPro"/>
</dbReference>